<evidence type="ECO:0000313" key="1">
    <source>
        <dbReference type="EMBL" id="EYB83640.1"/>
    </source>
</evidence>
<proteinExistence type="predicted"/>
<evidence type="ECO:0000313" key="2">
    <source>
        <dbReference type="Proteomes" id="UP000024635"/>
    </source>
</evidence>
<gene>
    <name evidence="1" type="primary">Acey_s0332.g2778</name>
    <name evidence="1" type="ORF">Y032_0332g2778</name>
</gene>
<dbReference type="OrthoDB" id="407509at2759"/>
<protein>
    <recommendedName>
        <fullName evidence="3">Reverse transcriptase domain-containing protein</fullName>
    </recommendedName>
</protein>
<organism evidence="1 2">
    <name type="scientific">Ancylostoma ceylanicum</name>
    <dbReference type="NCBI Taxonomy" id="53326"/>
    <lineage>
        <taxon>Eukaryota</taxon>
        <taxon>Metazoa</taxon>
        <taxon>Ecdysozoa</taxon>
        <taxon>Nematoda</taxon>
        <taxon>Chromadorea</taxon>
        <taxon>Rhabditida</taxon>
        <taxon>Rhabditina</taxon>
        <taxon>Rhabditomorpha</taxon>
        <taxon>Strongyloidea</taxon>
        <taxon>Ancylostomatidae</taxon>
        <taxon>Ancylostomatinae</taxon>
        <taxon>Ancylostoma</taxon>
    </lineage>
</organism>
<dbReference type="EMBL" id="JARK01001668">
    <property type="protein sequence ID" value="EYB83640.1"/>
    <property type="molecule type" value="Genomic_DNA"/>
</dbReference>
<dbReference type="STRING" id="53326.A0A016RZ34"/>
<sequence length="177" mass="19505">MENIMADFYTALYGSDLGQTTTVLSPGEDVPPFLTSEVRHAVEAMPGGKTLGADGITVELLQACGPMLYTAPARRSSLYLAKCEVPVAWKQSSPIPSLQKGDKEALENYRLITQLPVLYKVFTRCIMTRIRRTLDEAQPVDLPRILRTANTNVHRLQEGTRFSETSQGLESTGRTGC</sequence>
<comment type="caution">
    <text evidence="1">The sequence shown here is derived from an EMBL/GenBank/DDBJ whole genome shotgun (WGS) entry which is preliminary data.</text>
</comment>
<evidence type="ECO:0008006" key="3">
    <source>
        <dbReference type="Google" id="ProtNLM"/>
    </source>
</evidence>
<name>A0A016RZ34_9BILA</name>
<keyword evidence="2" id="KW-1185">Reference proteome</keyword>
<accession>A0A016RZ34</accession>
<reference evidence="2" key="1">
    <citation type="journal article" date="2015" name="Nat. Genet.">
        <title>The genome and transcriptome of the zoonotic hookworm Ancylostoma ceylanicum identify infection-specific gene families.</title>
        <authorList>
            <person name="Schwarz E.M."/>
            <person name="Hu Y."/>
            <person name="Antoshechkin I."/>
            <person name="Miller M.M."/>
            <person name="Sternberg P.W."/>
            <person name="Aroian R.V."/>
        </authorList>
    </citation>
    <scope>NUCLEOTIDE SEQUENCE</scope>
    <source>
        <strain evidence="2">HY135</strain>
    </source>
</reference>
<dbReference type="Proteomes" id="UP000024635">
    <property type="component" value="Unassembled WGS sequence"/>
</dbReference>
<dbReference type="AlphaFoldDB" id="A0A016RZ34"/>